<keyword evidence="5" id="KW-0804">Transcription</keyword>
<dbReference type="InterPro" id="IPR045314">
    <property type="entry name" value="bZIP_plant_GBF1"/>
</dbReference>
<dbReference type="EMBL" id="JAUHHV010000002">
    <property type="protein sequence ID" value="KAK1432503.1"/>
    <property type="molecule type" value="Genomic_DNA"/>
</dbReference>
<keyword evidence="11" id="KW-1185">Reference proteome</keyword>
<keyword evidence="6" id="KW-0539">Nucleus</keyword>
<feature type="compositionally biased region" description="Basic and acidic residues" evidence="8">
    <location>
        <begin position="1"/>
        <end position="21"/>
    </location>
</feature>
<evidence type="ECO:0000259" key="9">
    <source>
        <dbReference type="PROSITE" id="PS50217"/>
    </source>
</evidence>
<feature type="compositionally biased region" description="Polar residues" evidence="8">
    <location>
        <begin position="62"/>
        <end position="72"/>
    </location>
</feature>
<evidence type="ECO:0000256" key="1">
    <source>
        <dbReference type="ARBA" id="ARBA00004123"/>
    </source>
</evidence>
<dbReference type="SMART" id="SM00338">
    <property type="entry name" value="BRLZ"/>
    <property type="match status" value="1"/>
</dbReference>
<dbReference type="Proteomes" id="UP001229421">
    <property type="component" value="Unassembled WGS sequence"/>
</dbReference>
<dbReference type="PANTHER" id="PTHR46408">
    <property type="entry name" value="BASIC LEUCINE ZIPPER 63"/>
    <property type="match status" value="1"/>
</dbReference>
<evidence type="ECO:0000256" key="7">
    <source>
        <dbReference type="SAM" id="Coils"/>
    </source>
</evidence>
<feature type="compositionally biased region" description="Polar residues" evidence="8">
    <location>
        <begin position="189"/>
        <end position="200"/>
    </location>
</feature>
<feature type="compositionally biased region" description="Acidic residues" evidence="8">
    <location>
        <begin position="248"/>
        <end position="257"/>
    </location>
</feature>
<keyword evidence="4" id="KW-0238">DNA-binding</keyword>
<dbReference type="InterPro" id="IPR020983">
    <property type="entry name" value="Basic_leucine-zipper_C"/>
</dbReference>
<feature type="region of interest" description="Disordered" evidence="8">
    <location>
        <begin position="235"/>
        <end position="269"/>
    </location>
</feature>
<feature type="region of interest" description="Disordered" evidence="8">
    <location>
        <begin position="85"/>
        <end position="108"/>
    </location>
</feature>
<evidence type="ECO:0000256" key="2">
    <source>
        <dbReference type="ARBA" id="ARBA00007163"/>
    </source>
</evidence>
<comment type="caution">
    <text evidence="10">The sequence shown here is derived from an EMBL/GenBank/DDBJ whole genome shotgun (WGS) entry which is preliminary data.</text>
</comment>
<sequence length="479" mass="51865">MTGLRLHTDINSKRQEQERENQATMDRMFSVDDIAGHFWSPSPSPAPADEADESSSSSSASKNNRSTPAMMNRSMSEWQFQCFLQQTPNESSSSKPNDEVVEIKDHDELQVKHQSVVDVKNNDRTGEAATAAATTSFGGSGIAGPVNVPIDSEEYQAYLKSRLNLACAAVALTRATSVKTQDFAALPDNGSQASNTSQLGYQAPSKVDPKGAGKDSGAPVGIPSLTVVQKKAAIPVKSATSGSSRELSDDDDLDGDTETTQNGDPTDAKRVRRMLSNRESARRSRRRKQAHLTELETQVSQLRVENSSLLKRLTDISQKYNEAAVDNRVLKADVETMRAKVKMAEESVKRITGFNPMVQAVSDLSTLGPIPSYSCSPSDASTDTAVPVQDDLKQQHFYQGQPLPTPTNHHIPATRVPMVNLPPPVENVQHPNPVMSEVGAQKIGRTASMQRVASLEHLQKRFRGDVGLSSGTTQGGGDR</sequence>
<dbReference type="FunFam" id="1.20.5.170:FF:000020">
    <property type="entry name" value="BZIP transcription factor"/>
    <property type="match status" value="1"/>
</dbReference>
<dbReference type="Gene3D" id="1.20.5.170">
    <property type="match status" value="1"/>
</dbReference>
<keyword evidence="3" id="KW-0805">Transcription regulation</keyword>
<dbReference type="GO" id="GO:0003677">
    <property type="term" value="F:DNA binding"/>
    <property type="evidence" value="ECO:0007669"/>
    <property type="project" value="UniProtKB-KW"/>
</dbReference>
<dbReference type="SUPFAM" id="SSF57959">
    <property type="entry name" value="Leucine zipper domain"/>
    <property type="match status" value="1"/>
</dbReference>
<feature type="compositionally biased region" description="Basic and acidic residues" evidence="8">
    <location>
        <begin position="96"/>
        <end position="108"/>
    </location>
</feature>
<comment type="similarity">
    <text evidence="2">Belongs to the bZIP family.</text>
</comment>
<feature type="domain" description="BZIP" evidence="9">
    <location>
        <begin position="267"/>
        <end position="322"/>
    </location>
</feature>
<feature type="coiled-coil region" evidence="7">
    <location>
        <begin position="278"/>
        <end position="347"/>
    </location>
</feature>
<reference evidence="10" key="1">
    <citation type="journal article" date="2023" name="bioRxiv">
        <title>Improved chromosome-level genome assembly for marigold (Tagetes erecta).</title>
        <authorList>
            <person name="Jiang F."/>
            <person name="Yuan L."/>
            <person name="Wang S."/>
            <person name="Wang H."/>
            <person name="Xu D."/>
            <person name="Wang A."/>
            <person name="Fan W."/>
        </authorList>
    </citation>
    <scope>NUCLEOTIDE SEQUENCE</scope>
    <source>
        <strain evidence="10">WSJ</strain>
        <tissue evidence="10">Leaf</tissue>
    </source>
</reference>
<evidence type="ECO:0000256" key="6">
    <source>
        <dbReference type="ARBA" id="ARBA00023242"/>
    </source>
</evidence>
<dbReference type="AlphaFoldDB" id="A0AAD8L3T0"/>
<evidence type="ECO:0000256" key="8">
    <source>
        <dbReference type="SAM" id="MobiDB-lite"/>
    </source>
</evidence>
<dbReference type="GO" id="GO:0046983">
    <property type="term" value="F:protein dimerization activity"/>
    <property type="evidence" value="ECO:0007669"/>
    <property type="project" value="UniProtKB-ARBA"/>
</dbReference>
<name>A0AAD8L3T0_TARER</name>
<feature type="compositionally biased region" description="Polar residues" evidence="8">
    <location>
        <begin position="85"/>
        <end position="95"/>
    </location>
</feature>
<dbReference type="GO" id="GO:0005634">
    <property type="term" value="C:nucleus"/>
    <property type="evidence" value="ECO:0007669"/>
    <property type="project" value="UniProtKB-SubCell"/>
</dbReference>
<dbReference type="Pfam" id="PF12498">
    <property type="entry name" value="bZIP_C"/>
    <property type="match status" value="1"/>
</dbReference>
<dbReference type="GO" id="GO:0003700">
    <property type="term" value="F:DNA-binding transcription factor activity"/>
    <property type="evidence" value="ECO:0007669"/>
    <property type="project" value="InterPro"/>
</dbReference>
<dbReference type="PROSITE" id="PS00036">
    <property type="entry name" value="BZIP_BASIC"/>
    <property type="match status" value="1"/>
</dbReference>
<dbReference type="PANTHER" id="PTHR46408:SF10">
    <property type="entry name" value="BASIC LEUCINE ZIPPER 63"/>
    <property type="match status" value="1"/>
</dbReference>
<gene>
    <name evidence="10" type="ORF">QVD17_09400</name>
</gene>
<evidence type="ECO:0000313" key="10">
    <source>
        <dbReference type="EMBL" id="KAK1432503.1"/>
    </source>
</evidence>
<keyword evidence="7" id="KW-0175">Coiled coil</keyword>
<dbReference type="InterPro" id="IPR004827">
    <property type="entry name" value="bZIP"/>
</dbReference>
<dbReference type="PROSITE" id="PS50217">
    <property type="entry name" value="BZIP"/>
    <property type="match status" value="1"/>
</dbReference>
<dbReference type="InterPro" id="IPR046347">
    <property type="entry name" value="bZIP_sf"/>
</dbReference>
<protein>
    <recommendedName>
        <fullName evidence="9">BZIP domain-containing protein</fullName>
    </recommendedName>
</protein>
<dbReference type="CDD" id="cd14702">
    <property type="entry name" value="bZIP_plant_GBF1"/>
    <property type="match status" value="1"/>
</dbReference>
<feature type="region of interest" description="Disordered" evidence="8">
    <location>
        <begin position="185"/>
        <end position="220"/>
    </location>
</feature>
<evidence type="ECO:0000256" key="5">
    <source>
        <dbReference type="ARBA" id="ARBA00023163"/>
    </source>
</evidence>
<evidence type="ECO:0000256" key="3">
    <source>
        <dbReference type="ARBA" id="ARBA00023015"/>
    </source>
</evidence>
<evidence type="ECO:0000313" key="11">
    <source>
        <dbReference type="Proteomes" id="UP001229421"/>
    </source>
</evidence>
<accession>A0AAD8L3T0</accession>
<feature type="region of interest" description="Disordered" evidence="8">
    <location>
        <begin position="1"/>
        <end position="72"/>
    </location>
</feature>
<organism evidence="10 11">
    <name type="scientific">Tagetes erecta</name>
    <name type="common">African marigold</name>
    <dbReference type="NCBI Taxonomy" id="13708"/>
    <lineage>
        <taxon>Eukaryota</taxon>
        <taxon>Viridiplantae</taxon>
        <taxon>Streptophyta</taxon>
        <taxon>Embryophyta</taxon>
        <taxon>Tracheophyta</taxon>
        <taxon>Spermatophyta</taxon>
        <taxon>Magnoliopsida</taxon>
        <taxon>eudicotyledons</taxon>
        <taxon>Gunneridae</taxon>
        <taxon>Pentapetalae</taxon>
        <taxon>asterids</taxon>
        <taxon>campanulids</taxon>
        <taxon>Asterales</taxon>
        <taxon>Asteraceae</taxon>
        <taxon>Asteroideae</taxon>
        <taxon>Heliantheae alliance</taxon>
        <taxon>Tageteae</taxon>
        <taxon>Tagetes</taxon>
    </lineage>
</organism>
<dbReference type="Pfam" id="PF00170">
    <property type="entry name" value="bZIP_1"/>
    <property type="match status" value="1"/>
</dbReference>
<evidence type="ECO:0000256" key="4">
    <source>
        <dbReference type="ARBA" id="ARBA00023125"/>
    </source>
</evidence>
<proteinExistence type="inferred from homology"/>
<comment type="subcellular location">
    <subcellularLocation>
        <location evidence="1">Nucleus</location>
    </subcellularLocation>
</comment>